<keyword evidence="3" id="KW-0805">Transcription regulation</keyword>
<dbReference type="GO" id="GO:0006355">
    <property type="term" value="P:regulation of DNA-templated transcription"/>
    <property type="evidence" value="ECO:0007669"/>
    <property type="project" value="InterPro"/>
</dbReference>
<evidence type="ECO:0000256" key="3">
    <source>
        <dbReference type="ARBA" id="ARBA00023015"/>
    </source>
</evidence>
<evidence type="ECO:0000256" key="4">
    <source>
        <dbReference type="ARBA" id="ARBA00023125"/>
    </source>
</evidence>
<dbReference type="InterPro" id="IPR001789">
    <property type="entry name" value="Sig_transdc_resp-reg_receiver"/>
</dbReference>
<proteinExistence type="predicted"/>
<dbReference type="CDD" id="cd06170">
    <property type="entry name" value="LuxR_C_like"/>
    <property type="match status" value="1"/>
</dbReference>
<dbReference type="FunFam" id="3.40.50.2300:FF:000018">
    <property type="entry name" value="DNA-binding transcriptional regulator NtrC"/>
    <property type="match status" value="1"/>
</dbReference>
<dbReference type="PROSITE" id="PS50043">
    <property type="entry name" value="HTH_LUXR_2"/>
    <property type="match status" value="1"/>
</dbReference>
<organism evidence="9 10">
    <name type="scientific">SAR86 cluster bacterium</name>
    <dbReference type="NCBI Taxonomy" id="2030880"/>
    <lineage>
        <taxon>Bacteria</taxon>
        <taxon>Pseudomonadati</taxon>
        <taxon>Pseudomonadota</taxon>
        <taxon>Gammaproteobacteria</taxon>
        <taxon>SAR86 cluster</taxon>
    </lineage>
</organism>
<dbReference type="CDD" id="cd17537">
    <property type="entry name" value="REC_FixJ"/>
    <property type="match status" value="1"/>
</dbReference>
<feature type="domain" description="HTH luxR-type" evidence="7">
    <location>
        <begin position="136"/>
        <end position="201"/>
    </location>
</feature>
<dbReference type="Pfam" id="PF00072">
    <property type="entry name" value="Response_reg"/>
    <property type="match status" value="1"/>
</dbReference>
<evidence type="ECO:0000313" key="10">
    <source>
        <dbReference type="Proteomes" id="UP000754644"/>
    </source>
</evidence>
<dbReference type="InterPro" id="IPR011006">
    <property type="entry name" value="CheY-like_superfamily"/>
</dbReference>
<evidence type="ECO:0000256" key="2">
    <source>
        <dbReference type="ARBA" id="ARBA00023012"/>
    </source>
</evidence>
<dbReference type="Gene3D" id="1.10.10.10">
    <property type="entry name" value="Winged helix-like DNA-binding domain superfamily/Winged helix DNA-binding domain"/>
    <property type="match status" value="1"/>
</dbReference>
<dbReference type="EMBL" id="JABMOJ010000254">
    <property type="protein sequence ID" value="NQV65062.1"/>
    <property type="molecule type" value="Genomic_DNA"/>
</dbReference>
<evidence type="ECO:0000256" key="6">
    <source>
        <dbReference type="PROSITE-ProRule" id="PRU00169"/>
    </source>
</evidence>
<comment type="caution">
    <text evidence="9">The sequence shown here is derived from an EMBL/GenBank/DDBJ whole genome shotgun (WGS) entry which is preliminary data.</text>
</comment>
<dbReference type="PRINTS" id="PR00038">
    <property type="entry name" value="HTHLUXR"/>
</dbReference>
<reference evidence="9" key="1">
    <citation type="submission" date="2020-05" db="EMBL/GenBank/DDBJ databases">
        <title>Sulfur intermediates as new biogeochemical hubs in an aquatic model microbial ecosystem.</title>
        <authorList>
            <person name="Vigneron A."/>
        </authorList>
    </citation>
    <scope>NUCLEOTIDE SEQUENCE</scope>
    <source>
        <strain evidence="9">Bin.250</strain>
    </source>
</reference>
<dbReference type="InterPro" id="IPR000792">
    <property type="entry name" value="Tscrpt_reg_LuxR_C"/>
</dbReference>
<dbReference type="Pfam" id="PF00196">
    <property type="entry name" value="GerE"/>
    <property type="match status" value="1"/>
</dbReference>
<keyword evidence="2" id="KW-0902">Two-component regulatory system</keyword>
<dbReference type="SUPFAM" id="SSF46894">
    <property type="entry name" value="C-terminal effector domain of the bipartite response regulators"/>
    <property type="match status" value="1"/>
</dbReference>
<accession>A0A972VYP6</accession>
<dbReference type="Proteomes" id="UP000754644">
    <property type="component" value="Unassembled WGS sequence"/>
</dbReference>
<dbReference type="PROSITE" id="PS50110">
    <property type="entry name" value="RESPONSE_REGULATORY"/>
    <property type="match status" value="1"/>
</dbReference>
<dbReference type="AlphaFoldDB" id="A0A972VYP6"/>
<dbReference type="PANTHER" id="PTHR44688:SF16">
    <property type="entry name" value="DNA-BINDING TRANSCRIPTIONAL ACTIVATOR DEVR_DOSR"/>
    <property type="match status" value="1"/>
</dbReference>
<sequence length="207" mass="22717">MYFDSIVYIVDDNEGIRHSLTLLVESAGLAAKSCASAQEFLDHYDPTRPGCLLLDIRMPQMSGLELQAKLVEAGVQLPVIIITGHADVLLAVRAMKAGAHDFFEKPFNDQLLLDSIASAIELNVEVFSAQRQTSDFLARVEKLSTREREVMDLLVQGKVTKEVAAILGISSKTVDAHRGNILGKTQLRSVPQLIMKTLKCQIDSVPT</sequence>
<evidence type="ECO:0000259" key="7">
    <source>
        <dbReference type="PROSITE" id="PS50043"/>
    </source>
</evidence>
<dbReference type="GO" id="GO:0000160">
    <property type="term" value="P:phosphorelay signal transduction system"/>
    <property type="evidence" value="ECO:0007669"/>
    <property type="project" value="UniProtKB-KW"/>
</dbReference>
<feature type="domain" description="Response regulatory" evidence="8">
    <location>
        <begin position="6"/>
        <end position="120"/>
    </location>
</feature>
<evidence type="ECO:0000313" key="9">
    <source>
        <dbReference type="EMBL" id="NQV65062.1"/>
    </source>
</evidence>
<dbReference type="SMART" id="SM00448">
    <property type="entry name" value="REC"/>
    <property type="match status" value="1"/>
</dbReference>
<keyword evidence="1 6" id="KW-0597">Phosphoprotein</keyword>
<gene>
    <name evidence="9" type="ORF">HQ497_06845</name>
</gene>
<keyword evidence="5" id="KW-0804">Transcription</keyword>
<protein>
    <submittedName>
        <fullName evidence="9">Response regulator transcription factor</fullName>
    </submittedName>
</protein>
<name>A0A972VYP6_9GAMM</name>
<keyword evidence="4" id="KW-0238">DNA-binding</keyword>
<dbReference type="InterPro" id="IPR036388">
    <property type="entry name" value="WH-like_DNA-bd_sf"/>
</dbReference>
<dbReference type="GO" id="GO:0003677">
    <property type="term" value="F:DNA binding"/>
    <property type="evidence" value="ECO:0007669"/>
    <property type="project" value="UniProtKB-KW"/>
</dbReference>
<dbReference type="SUPFAM" id="SSF52172">
    <property type="entry name" value="CheY-like"/>
    <property type="match status" value="1"/>
</dbReference>
<evidence type="ECO:0000256" key="1">
    <source>
        <dbReference type="ARBA" id="ARBA00022553"/>
    </source>
</evidence>
<evidence type="ECO:0000256" key="5">
    <source>
        <dbReference type="ARBA" id="ARBA00023163"/>
    </source>
</evidence>
<dbReference type="SMART" id="SM00421">
    <property type="entry name" value="HTH_LUXR"/>
    <property type="match status" value="1"/>
</dbReference>
<evidence type="ECO:0000259" key="8">
    <source>
        <dbReference type="PROSITE" id="PS50110"/>
    </source>
</evidence>
<dbReference type="InterPro" id="IPR016032">
    <property type="entry name" value="Sig_transdc_resp-reg_C-effctor"/>
</dbReference>
<dbReference type="Gene3D" id="3.40.50.2300">
    <property type="match status" value="1"/>
</dbReference>
<dbReference type="PROSITE" id="PS00622">
    <property type="entry name" value="HTH_LUXR_1"/>
    <property type="match status" value="1"/>
</dbReference>
<dbReference type="PANTHER" id="PTHR44688">
    <property type="entry name" value="DNA-BINDING TRANSCRIPTIONAL ACTIVATOR DEVR_DOSR"/>
    <property type="match status" value="1"/>
</dbReference>
<feature type="modified residue" description="4-aspartylphosphate" evidence="6">
    <location>
        <position position="55"/>
    </location>
</feature>